<dbReference type="PIRSF" id="PIRSF016958">
    <property type="entry name" value="DUF858_MeTrfase_lik"/>
    <property type="match status" value="1"/>
</dbReference>
<keyword evidence="14" id="KW-1185">Reference proteome</keyword>
<evidence type="ECO:0000256" key="1">
    <source>
        <dbReference type="ARBA" id="ARBA00009059"/>
    </source>
</evidence>
<dbReference type="EC" id="2.1.1.244" evidence="5"/>
<evidence type="ECO:0000256" key="6">
    <source>
        <dbReference type="ARBA" id="ARBA00039449"/>
    </source>
</evidence>
<keyword evidence="4 11" id="KW-0949">S-adenosyl-L-methionine</keyword>
<feature type="binding site" evidence="11">
    <location>
        <position position="170"/>
    </location>
    <ligand>
        <name>S-adenosyl-L-methionine</name>
        <dbReference type="ChEBI" id="CHEBI:59789"/>
    </ligand>
</feature>
<evidence type="ECO:0000256" key="10">
    <source>
        <dbReference type="ARBA" id="ARBA00048167"/>
    </source>
</evidence>
<evidence type="ECO:0000256" key="4">
    <source>
        <dbReference type="ARBA" id="ARBA00022691"/>
    </source>
</evidence>
<dbReference type="Gene3D" id="3.40.50.150">
    <property type="entry name" value="Vaccinia Virus protein VP39"/>
    <property type="match status" value="1"/>
</dbReference>
<dbReference type="GO" id="GO:0071885">
    <property type="term" value="F:N-terminal protein N-methyltransferase activity"/>
    <property type="evidence" value="ECO:0007669"/>
    <property type="project" value="UniProtKB-EC"/>
</dbReference>
<dbReference type="PANTHER" id="PTHR12753:SF0">
    <property type="entry name" value="ALPHA N-TERMINAL PROTEIN METHYLTRANSFERASE 1"/>
    <property type="match status" value="1"/>
</dbReference>
<reference evidence="13" key="1">
    <citation type="journal article" date="2023" name="Mol. Phylogenet. Evol.">
        <title>Genome-scale phylogeny and comparative genomics of the fungal order Sordariales.</title>
        <authorList>
            <person name="Hensen N."/>
            <person name="Bonometti L."/>
            <person name="Westerberg I."/>
            <person name="Brannstrom I.O."/>
            <person name="Guillou S."/>
            <person name="Cros-Aarteil S."/>
            <person name="Calhoun S."/>
            <person name="Haridas S."/>
            <person name="Kuo A."/>
            <person name="Mondo S."/>
            <person name="Pangilinan J."/>
            <person name="Riley R."/>
            <person name="LaButti K."/>
            <person name="Andreopoulos B."/>
            <person name="Lipzen A."/>
            <person name="Chen C."/>
            <person name="Yan M."/>
            <person name="Daum C."/>
            <person name="Ng V."/>
            <person name="Clum A."/>
            <person name="Steindorff A."/>
            <person name="Ohm R.A."/>
            <person name="Martin F."/>
            <person name="Silar P."/>
            <person name="Natvig D.O."/>
            <person name="Lalanne C."/>
            <person name="Gautier V."/>
            <person name="Ament-Velasquez S.L."/>
            <person name="Kruys A."/>
            <person name="Hutchinson M.I."/>
            <person name="Powell A.J."/>
            <person name="Barry K."/>
            <person name="Miller A.N."/>
            <person name="Grigoriev I.V."/>
            <person name="Debuchy R."/>
            <person name="Gladieux P."/>
            <person name="Hiltunen Thoren M."/>
            <person name="Johannesson H."/>
        </authorList>
    </citation>
    <scope>NUCLEOTIDE SEQUENCE</scope>
    <source>
        <strain evidence="13">FGSC 1904</strain>
    </source>
</reference>
<dbReference type="GO" id="GO:0032259">
    <property type="term" value="P:methylation"/>
    <property type="evidence" value="ECO:0007669"/>
    <property type="project" value="UniProtKB-KW"/>
</dbReference>
<dbReference type="PANTHER" id="PTHR12753">
    <property type="entry name" value="AD-003 - RELATED"/>
    <property type="match status" value="1"/>
</dbReference>
<dbReference type="Proteomes" id="UP001281003">
    <property type="component" value="Unassembled WGS sequence"/>
</dbReference>
<evidence type="ECO:0000256" key="2">
    <source>
        <dbReference type="ARBA" id="ARBA00022603"/>
    </source>
</evidence>
<name>A0AAE0PNP2_SORBR</name>
<evidence type="ECO:0000256" key="11">
    <source>
        <dbReference type="PIRSR" id="PIRSR016958-1"/>
    </source>
</evidence>
<organism evidence="13 14">
    <name type="scientific">Sordaria brevicollis</name>
    <dbReference type="NCBI Taxonomy" id="83679"/>
    <lineage>
        <taxon>Eukaryota</taxon>
        <taxon>Fungi</taxon>
        <taxon>Dikarya</taxon>
        <taxon>Ascomycota</taxon>
        <taxon>Pezizomycotina</taxon>
        <taxon>Sordariomycetes</taxon>
        <taxon>Sordariomycetidae</taxon>
        <taxon>Sordariales</taxon>
        <taxon>Sordariaceae</taxon>
        <taxon>Sordaria</taxon>
    </lineage>
</organism>
<comment type="caution">
    <text evidence="13">The sequence shown here is derived from an EMBL/GenBank/DDBJ whole genome shotgun (WGS) entry which is preliminary data.</text>
</comment>
<accession>A0AAE0PNP2</accession>
<evidence type="ECO:0000256" key="5">
    <source>
        <dbReference type="ARBA" id="ARBA00039112"/>
    </source>
</evidence>
<evidence type="ECO:0000256" key="3">
    <source>
        <dbReference type="ARBA" id="ARBA00022679"/>
    </source>
</evidence>
<dbReference type="AlphaFoldDB" id="A0AAE0PNP2"/>
<comment type="catalytic activity">
    <reaction evidence="9">
        <text>N-terminal L-prolyl-L-prolyl-L-lysyl-[protein] + 2 S-adenosyl-L-methionine = N-terminal N,N-dimethyl-L-prolyl-L-prolyl-L-lysyl-[protein] + 2 S-adenosyl-L-homocysteine + 2 H(+)</text>
        <dbReference type="Rhea" id="RHEA:54736"/>
        <dbReference type="Rhea" id="RHEA-COMP:13787"/>
        <dbReference type="Rhea" id="RHEA-COMP:13974"/>
        <dbReference type="ChEBI" id="CHEBI:15378"/>
        <dbReference type="ChEBI" id="CHEBI:57856"/>
        <dbReference type="ChEBI" id="CHEBI:59789"/>
        <dbReference type="ChEBI" id="CHEBI:138059"/>
        <dbReference type="ChEBI" id="CHEBI:138318"/>
        <dbReference type="EC" id="2.1.1.244"/>
    </reaction>
</comment>
<proteinExistence type="inferred from homology"/>
<gene>
    <name evidence="13" type="ORF">B0T20DRAFT_429711</name>
</gene>
<comment type="similarity">
    <text evidence="1">Belongs to the methyltransferase superfamily. NTM1 family.</text>
</comment>
<feature type="region of interest" description="Disordered" evidence="12">
    <location>
        <begin position="1"/>
        <end position="31"/>
    </location>
</feature>
<feature type="binding site" evidence="11">
    <location>
        <position position="104"/>
    </location>
    <ligand>
        <name>S-adenosyl-L-methionine</name>
        <dbReference type="ChEBI" id="CHEBI:59789"/>
    </ligand>
</feature>
<feature type="binding site" evidence="11">
    <location>
        <position position="99"/>
    </location>
    <ligand>
        <name>S-adenosyl-L-methionine</name>
        <dbReference type="ChEBI" id="CHEBI:59789"/>
    </ligand>
</feature>
<protein>
    <recommendedName>
        <fullName evidence="6">Alpha N-terminal protein methyltransferase 1</fullName>
        <ecNumber evidence="5">2.1.1.244</ecNumber>
    </recommendedName>
    <alternativeName>
        <fullName evidence="7">X-Pro-Lys N-terminal protein methyltransferase 1</fullName>
    </alternativeName>
</protein>
<evidence type="ECO:0000313" key="13">
    <source>
        <dbReference type="EMBL" id="KAK3403366.1"/>
    </source>
</evidence>
<dbReference type="InterPro" id="IPR029063">
    <property type="entry name" value="SAM-dependent_MTases_sf"/>
</dbReference>
<sequence>MSDPNTPSPTTSSQPAPCVSGPDSSFAGPKDNLISKDHGLAYWESVSADENGMLGGIPSYAGFANTSKIDLQGSRNFLAKFGIGSKANLKKCRRILEGGAGVGRITEGLLTELLNEEEGGKVDVVEPIAKFTAKLQGKKGVGKVYVMGLEEWVPEDSEEDGGKYDLVWTQWCVGHLTDEQLVEYLKRCKSALAEDGLIVIKENTTVLGTDDFDEEDSSVTRGEATFQKIFQAAGLKVVKAEFQKGFPQTRTMKLLPVRMYALKP</sequence>
<reference evidence="13" key="2">
    <citation type="submission" date="2023-07" db="EMBL/GenBank/DDBJ databases">
        <authorList>
            <consortium name="Lawrence Berkeley National Laboratory"/>
            <person name="Haridas S."/>
            <person name="Hensen N."/>
            <person name="Bonometti L."/>
            <person name="Westerberg I."/>
            <person name="Brannstrom I.O."/>
            <person name="Guillou S."/>
            <person name="Cros-Aarteil S."/>
            <person name="Calhoun S."/>
            <person name="Kuo A."/>
            <person name="Mondo S."/>
            <person name="Pangilinan J."/>
            <person name="Riley R."/>
            <person name="LaButti K."/>
            <person name="Andreopoulos B."/>
            <person name="Lipzen A."/>
            <person name="Chen C."/>
            <person name="Yanf M."/>
            <person name="Daum C."/>
            <person name="Ng V."/>
            <person name="Clum A."/>
            <person name="Steindorff A."/>
            <person name="Ohm R."/>
            <person name="Martin F."/>
            <person name="Silar P."/>
            <person name="Natvig D."/>
            <person name="Lalanne C."/>
            <person name="Gautier V."/>
            <person name="Ament-velasquez S.L."/>
            <person name="Kruys A."/>
            <person name="Hutchinson M.I."/>
            <person name="Powell A.J."/>
            <person name="Barry K."/>
            <person name="Miller A.N."/>
            <person name="Grigoriev I.V."/>
            <person name="Debuchy R."/>
            <person name="Gladieux P."/>
            <person name="Thoren M.H."/>
            <person name="Johannesson H."/>
        </authorList>
    </citation>
    <scope>NUCLEOTIDE SEQUENCE</scope>
    <source>
        <strain evidence="13">FGSC 1904</strain>
    </source>
</reference>
<dbReference type="GO" id="GO:0005737">
    <property type="term" value="C:cytoplasm"/>
    <property type="evidence" value="ECO:0007669"/>
    <property type="project" value="TreeGrafter"/>
</dbReference>
<dbReference type="InterPro" id="IPR008576">
    <property type="entry name" value="MeTrfase_NTM1"/>
</dbReference>
<comment type="catalytic activity">
    <reaction evidence="8">
        <text>N-terminal L-seryl-L-prolyl-L-lysyl-[protein] + 3 S-adenosyl-L-methionine = N-terminal N,N,N-trimethyl-L-seryl-L-prolyl-L-lysyl-[protein] + 3 S-adenosyl-L-homocysteine + 3 H(+)</text>
        <dbReference type="Rhea" id="RHEA:54724"/>
        <dbReference type="Rhea" id="RHEA-COMP:13789"/>
        <dbReference type="Rhea" id="RHEA-COMP:13973"/>
        <dbReference type="ChEBI" id="CHEBI:15378"/>
        <dbReference type="ChEBI" id="CHEBI:57856"/>
        <dbReference type="ChEBI" id="CHEBI:59789"/>
        <dbReference type="ChEBI" id="CHEBI:138061"/>
        <dbReference type="ChEBI" id="CHEBI:138317"/>
        <dbReference type="EC" id="2.1.1.244"/>
    </reaction>
</comment>
<comment type="catalytic activity">
    <reaction evidence="10">
        <text>N-terminal L-alanyl-L-prolyl-L-lysyl-[protein] + 3 S-adenosyl-L-methionine = N-terminal N,N,N-trimethyl-L-alanyl-L-prolyl-L-lysyl-[protein] + 3 S-adenosyl-L-homocysteine + 3 H(+)</text>
        <dbReference type="Rhea" id="RHEA:54712"/>
        <dbReference type="Rhea" id="RHEA-COMP:13785"/>
        <dbReference type="Rhea" id="RHEA-COMP:13971"/>
        <dbReference type="ChEBI" id="CHEBI:15378"/>
        <dbReference type="ChEBI" id="CHEBI:57856"/>
        <dbReference type="ChEBI" id="CHEBI:59789"/>
        <dbReference type="ChEBI" id="CHEBI:138057"/>
        <dbReference type="ChEBI" id="CHEBI:138315"/>
        <dbReference type="EC" id="2.1.1.244"/>
    </reaction>
</comment>
<keyword evidence="2" id="KW-0489">Methyltransferase</keyword>
<evidence type="ECO:0000256" key="12">
    <source>
        <dbReference type="SAM" id="MobiDB-lite"/>
    </source>
</evidence>
<feature type="compositionally biased region" description="Low complexity" evidence="12">
    <location>
        <begin position="1"/>
        <end position="17"/>
    </location>
</feature>
<evidence type="ECO:0000256" key="7">
    <source>
        <dbReference type="ARBA" id="ARBA00043129"/>
    </source>
</evidence>
<dbReference type="Pfam" id="PF05891">
    <property type="entry name" value="Methyltransf_PK"/>
    <property type="match status" value="1"/>
</dbReference>
<evidence type="ECO:0000256" key="8">
    <source>
        <dbReference type="ARBA" id="ARBA00047306"/>
    </source>
</evidence>
<evidence type="ECO:0000313" key="14">
    <source>
        <dbReference type="Proteomes" id="UP001281003"/>
    </source>
</evidence>
<evidence type="ECO:0000256" key="9">
    <source>
        <dbReference type="ARBA" id="ARBA00047885"/>
    </source>
</evidence>
<dbReference type="CDD" id="cd02440">
    <property type="entry name" value="AdoMet_MTases"/>
    <property type="match status" value="1"/>
</dbReference>
<keyword evidence="3" id="KW-0808">Transferase</keyword>
<dbReference type="EMBL" id="JAUTDP010000001">
    <property type="protein sequence ID" value="KAK3403366.1"/>
    <property type="molecule type" value="Genomic_DNA"/>
</dbReference>
<dbReference type="SUPFAM" id="SSF53335">
    <property type="entry name" value="S-adenosyl-L-methionine-dependent methyltransferases"/>
    <property type="match status" value="1"/>
</dbReference>